<feature type="region of interest" description="Disordered" evidence="10">
    <location>
        <begin position="80"/>
        <end position="102"/>
    </location>
</feature>
<keyword evidence="3" id="KW-0813">Transport</keyword>
<keyword evidence="5" id="KW-0997">Cell inner membrane</keyword>
<comment type="subcellular location">
    <subcellularLocation>
        <location evidence="1">Cell inner membrane</location>
        <topology evidence="1">Single-pass membrane protein</topology>
        <orientation evidence="1">Periplasmic side</orientation>
    </subcellularLocation>
</comment>
<dbReference type="PANTHER" id="PTHR33446:SF2">
    <property type="entry name" value="PROTEIN TONB"/>
    <property type="match status" value="1"/>
</dbReference>
<dbReference type="Pfam" id="PF03544">
    <property type="entry name" value="TonB_C"/>
    <property type="match status" value="1"/>
</dbReference>
<dbReference type="Gene3D" id="3.30.1150.10">
    <property type="match status" value="1"/>
</dbReference>
<evidence type="ECO:0000256" key="7">
    <source>
        <dbReference type="ARBA" id="ARBA00022927"/>
    </source>
</evidence>
<evidence type="ECO:0000256" key="8">
    <source>
        <dbReference type="ARBA" id="ARBA00022989"/>
    </source>
</evidence>
<feature type="transmembrane region" description="Helical" evidence="11">
    <location>
        <begin position="38"/>
        <end position="57"/>
    </location>
</feature>
<dbReference type="InterPro" id="IPR006260">
    <property type="entry name" value="TonB/TolA_C"/>
</dbReference>
<dbReference type="GO" id="GO:0055085">
    <property type="term" value="P:transmembrane transport"/>
    <property type="evidence" value="ECO:0007669"/>
    <property type="project" value="InterPro"/>
</dbReference>
<dbReference type="PROSITE" id="PS52015">
    <property type="entry name" value="TONB_CTD"/>
    <property type="match status" value="1"/>
</dbReference>
<accession>A0A5J4QPQ5</accession>
<evidence type="ECO:0000256" key="4">
    <source>
        <dbReference type="ARBA" id="ARBA00022475"/>
    </source>
</evidence>
<dbReference type="GO" id="GO:0015031">
    <property type="term" value="P:protein transport"/>
    <property type="evidence" value="ECO:0007669"/>
    <property type="project" value="UniProtKB-KW"/>
</dbReference>
<proteinExistence type="inferred from homology"/>
<name>A0A5J4QPQ5_9ZZZZ</name>
<dbReference type="FunFam" id="3.30.1150.10:FF:000002">
    <property type="entry name" value="Energy transducer TonB"/>
    <property type="match status" value="1"/>
</dbReference>
<dbReference type="SUPFAM" id="SSF74653">
    <property type="entry name" value="TolA/TonB C-terminal domain"/>
    <property type="match status" value="1"/>
</dbReference>
<keyword evidence="8 11" id="KW-1133">Transmembrane helix</keyword>
<reference evidence="13" key="1">
    <citation type="submission" date="2019-03" db="EMBL/GenBank/DDBJ databases">
        <title>Single cell metagenomics reveals metabolic interactions within the superorganism composed of flagellate Streblomastix strix and complex community of Bacteroidetes bacteria on its surface.</title>
        <authorList>
            <person name="Treitli S.C."/>
            <person name="Kolisko M."/>
            <person name="Husnik F."/>
            <person name="Keeling P."/>
            <person name="Hampl V."/>
        </authorList>
    </citation>
    <scope>NUCLEOTIDE SEQUENCE</scope>
    <source>
        <strain evidence="13">STM</strain>
    </source>
</reference>
<protein>
    <recommendedName>
        <fullName evidence="12">TonB C-terminal domain-containing protein</fullName>
    </recommendedName>
</protein>
<dbReference type="AlphaFoldDB" id="A0A5J4QPQ5"/>
<keyword evidence="9 11" id="KW-0472">Membrane</keyword>
<feature type="domain" description="TonB C-terminal" evidence="12">
    <location>
        <begin position="178"/>
        <end position="268"/>
    </location>
</feature>
<dbReference type="GO" id="GO:0030288">
    <property type="term" value="C:outer membrane-bounded periplasmic space"/>
    <property type="evidence" value="ECO:0007669"/>
    <property type="project" value="InterPro"/>
</dbReference>
<keyword evidence="4" id="KW-1003">Cell membrane</keyword>
<dbReference type="InterPro" id="IPR003538">
    <property type="entry name" value="TonB"/>
</dbReference>
<dbReference type="GO" id="GO:0031992">
    <property type="term" value="F:energy transducer activity"/>
    <property type="evidence" value="ECO:0007669"/>
    <property type="project" value="InterPro"/>
</dbReference>
<comment type="similarity">
    <text evidence="2">Belongs to the TonB family.</text>
</comment>
<dbReference type="PRINTS" id="PR01374">
    <property type="entry name" value="TONBPROTEIN"/>
</dbReference>
<dbReference type="PANTHER" id="PTHR33446">
    <property type="entry name" value="PROTEIN TONB-RELATED"/>
    <property type="match status" value="1"/>
</dbReference>
<comment type="caution">
    <text evidence="13">The sequence shown here is derived from an EMBL/GenBank/DDBJ whole genome shotgun (WGS) entry which is preliminary data.</text>
</comment>
<dbReference type="GO" id="GO:0098797">
    <property type="term" value="C:plasma membrane protein complex"/>
    <property type="evidence" value="ECO:0007669"/>
    <property type="project" value="TreeGrafter"/>
</dbReference>
<evidence type="ECO:0000256" key="1">
    <source>
        <dbReference type="ARBA" id="ARBA00004383"/>
    </source>
</evidence>
<dbReference type="EMBL" id="SNRY01002913">
    <property type="protein sequence ID" value="KAA6322964.1"/>
    <property type="molecule type" value="Genomic_DNA"/>
</dbReference>
<keyword evidence="7" id="KW-0653">Protein transport</keyword>
<dbReference type="InterPro" id="IPR051045">
    <property type="entry name" value="TonB-dependent_transducer"/>
</dbReference>
<dbReference type="InterPro" id="IPR037682">
    <property type="entry name" value="TonB_C"/>
</dbReference>
<evidence type="ECO:0000256" key="6">
    <source>
        <dbReference type="ARBA" id="ARBA00022692"/>
    </source>
</evidence>
<evidence type="ECO:0000259" key="12">
    <source>
        <dbReference type="PROSITE" id="PS52015"/>
    </source>
</evidence>
<dbReference type="NCBIfam" id="TIGR01352">
    <property type="entry name" value="tonB_Cterm"/>
    <property type="match status" value="1"/>
</dbReference>
<organism evidence="13">
    <name type="scientific">termite gut metagenome</name>
    <dbReference type="NCBI Taxonomy" id="433724"/>
    <lineage>
        <taxon>unclassified sequences</taxon>
        <taxon>metagenomes</taxon>
        <taxon>organismal metagenomes</taxon>
    </lineage>
</organism>
<evidence type="ECO:0000256" key="9">
    <source>
        <dbReference type="ARBA" id="ARBA00023136"/>
    </source>
</evidence>
<evidence type="ECO:0000313" key="13">
    <source>
        <dbReference type="EMBL" id="KAA6322964.1"/>
    </source>
</evidence>
<keyword evidence="6 11" id="KW-0812">Transmembrane</keyword>
<evidence type="ECO:0000256" key="3">
    <source>
        <dbReference type="ARBA" id="ARBA00022448"/>
    </source>
</evidence>
<evidence type="ECO:0000256" key="11">
    <source>
        <dbReference type="SAM" id="Phobius"/>
    </source>
</evidence>
<evidence type="ECO:0000256" key="10">
    <source>
        <dbReference type="SAM" id="MobiDB-lite"/>
    </source>
</evidence>
<evidence type="ECO:0000256" key="2">
    <source>
        <dbReference type="ARBA" id="ARBA00006555"/>
    </source>
</evidence>
<sequence>MAKIDLTSKEWCDLIFKDKNQAYGAYAMRKESAKRHNWAMLIVLVVALVGFTLPRLIELAIPEKKEGMTEVTSFAQLEEPEVKQEQVKPVEPLPPPPPLKSSIKFTAPVIKKDEEVREEDELKSQQELTQTNVTISIADVTGTDEENGKDIADLRQIVTQKEEEKPYQVVEQMPTFPGGTEELMKFITSNIRYPPIAMESGIQGRVICRFVVAKDGTVQDIQIVRSLDPNCDKEAVRVLKLLPKFIPGKQNGRNVPVYFTLPVMFKLQ</sequence>
<dbReference type="GO" id="GO:0015891">
    <property type="term" value="P:siderophore transport"/>
    <property type="evidence" value="ECO:0007669"/>
    <property type="project" value="InterPro"/>
</dbReference>
<gene>
    <name evidence="13" type="ORF">EZS27_027546</name>
</gene>
<evidence type="ECO:0000256" key="5">
    <source>
        <dbReference type="ARBA" id="ARBA00022519"/>
    </source>
</evidence>